<evidence type="ECO:0000313" key="3">
    <source>
        <dbReference type="EMBL" id="MEL5996081.1"/>
    </source>
</evidence>
<accession>A0ABU9M1D1</accession>
<reference evidence="3 4" key="1">
    <citation type="journal article" date="2018" name="Arch. Microbiol.">
        <title>Hymenobacter segetis sp. nov., isolated from soil.</title>
        <authorList>
            <person name="Ten L.N."/>
            <person name="Lim S.J."/>
            <person name="Kim B.O."/>
            <person name="Kang I.K."/>
            <person name="Jung H.Y."/>
        </authorList>
    </citation>
    <scope>NUCLEOTIDE SEQUENCE [LARGE SCALE GENOMIC DNA]</scope>
    <source>
        <strain evidence="3 4">S7-3-11</strain>
    </source>
</reference>
<feature type="transmembrane region" description="Helical" evidence="2">
    <location>
        <begin position="70"/>
        <end position="91"/>
    </location>
</feature>
<dbReference type="EMBL" id="JBCEVZ010000056">
    <property type="protein sequence ID" value="MEL5996081.1"/>
    <property type="molecule type" value="Genomic_DNA"/>
</dbReference>
<proteinExistence type="predicted"/>
<feature type="transmembrane region" description="Helical" evidence="2">
    <location>
        <begin position="12"/>
        <end position="30"/>
    </location>
</feature>
<protein>
    <recommendedName>
        <fullName evidence="5">Potassium channel domain-containing protein</fullName>
    </recommendedName>
</protein>
<evidence type="ECO:0000313" key="4">
    <source>
        <dbReference type="Proteomes" id="UP001479606"/>
    </source>
</evidence>
<name>A0ABU9M1D1_9BACT</name>
<feature type="region of interest" description="Disordered" evidence="1">
    <location>
        <begin position="175"/>
        <end position="203"/>
    </location>
</feature>
<evidence type="ECO:0000256" key="1">
    <source>
        <dbReference type="SAM" id="MobiDB-lite"/>
    </source>
</evidence>
<organism evidence="3 4">
    <name type="scientific">Hymenobacter segetis</name>
    <dbReference type="NCBI Taxonomy" id="2025509"/>
    <lineage>
        <taxon>Bacteria</taxon>
        <taxon>Pseudomonadati</taxon>
        <taxon>Bacteroidota</taxon>
        <taxon>Cytophagia</taxon>
        <taxon>Cytophagales</taxon>
        <taxon>Hymenobacteraceae</taxon>
        <taxon>Hymenobacter</taxon>
    </lineage>
</organism>
<feature type="transmembrane region" description="Helical" evidence="2">
    <location>
        <begin position="36"/>
        <end position="58"/>
    </location>
</feature>
<sequence>MKQALLQNQLHRLLWQHGLLLLLGLALYLLDKHEGLPPDVITGLLLVAAAGKTGYFLLHNFRALAALRDTFQQFLLLVSLNLGMIALSFALDFYCLYRVNDHAFAGLRPGSELEVFGQLFYHSVGTLISNSGSTVTAAAGPTQVLLLLEKISGFVSTVFVISNAANYLGPLPKAGPKPVAPADGPETLPKPETGNAATVGPNS</sequence>
<keyword evidence="2" id="KW-1133">Transmembrane helix</keyword>
<keyword evidence="4" id="KW-1185">Reference proteome</keyword>
<keyword evidence="2" id="KW-0472">Membrane</keyword>
<keyword evidence="2" id="KW-0812">Transmembrane</keyword>
<evidence type="ECO:0008006" key="5">
    <source>
        <dbReference type="Google" id="ProtNLM"/>
    </source>
</evidence>
<comment type="caution">
    <text evidence="3">The sequence shown here is derived from an EMBL/GenBank/DDBJ whole genome shotgun (WGS) entry which is preliminary data.</text>
</comment>
<dbReference type="Proteomes" id="UP001479606">
    <property type="component" value="Unassembled WGS sequence"/>
</dbReference>
<gene>
    <name evidence="3" type="ORF">AAFH49_17830</name>
</gene>
<evidence type="ECO:0000256" key="2">
    <source>
        <dbReference type="SAM" id="Phobius"/>
    </source>
</evidence>
<dbReference type="RefSeq" id="WP_342300296.1">
    <property type="nucleotide sequence ID" value="NZ_JBCEVZ010000056.1"/>
</dbReference>